<keyword evidence="4" id="KW-0812">Transmembrane</keyword>
<dbReference type="PROSITE" id="PS00041">
    <property type="entry name" value="HTH_ARAC_FAMILY_1"/>
    <property type="match status" value="1"/>
</dbReference>
<evidence type="ECO:0000313" key="6">
    <source>
        <dbReference type="EMBL" id="ASB40913.1"/>
    </source>
</evidence>
<dbReference type="PANTHER" id="PTHR43280">
    <property type="entry name" value="ARAC-FAMILY TRANSCRIPTIONAL REGULATOR"/>
    <property type="match status" value="1"/>
</dbReference>
<keyword evidence="2" id="KW-0238">DNA-binding</keyword>
<feature type="transmembrane region" description="Helical" evidence="4">
    <location>
        <begin position="34"/>
        <end position="52"/>
    </location>
</feature>
<keyword evidence="3" id="KW-0804">Transcription</keyword>
<keyword evidence="7" id="KW-1185">Reference proteome</keyword>
<evidence type="ECO:0000256" key="2">
    <source>
        <dbReference type="ARBA" id="ARBA00023125"/>
    </source>
</evidence>
<evidence type="ECO:0000256" key="3">
    <source>
        <dbReference type="ARBA" id="ARBA00023163"/>
    </source>
</evidence>
<dbReference type="Pfam" id="PF12833">
    <property type="entry name" value="HTH_18"/>
    <property type="match status" value="1"/>
</dbReference>
<dbReference type="EMBL" id="CP021422">
    <property type="protein sequence ID" value="ASB40913.1"/>
    <property type="molecule type" value="Genomic_DNA"/>
</dbReference>
<evidence type="ECO:0000313" key="7">
    <source>
        <dbReference type="Proteomes" id="UP000196710"/>
    </source>
</evidence>
<dbReference type="PANTHER" id="PTHR43280:SF2">
    <property type="entry name" value="HTH-TYPE TRANSCRIPTIONAL REGULATOR EXSA"/>
    <property type="match status" value="1"/>
</dbReference>
<proteinExistence type="predicted"/>
<keyword evidence="1" id="KW-0805">Transcription regulation</keyword>
<dbReference type="PROSITE" id="PS01124">
    <property type="entry name" value="HTH_ARAC_FAMILY_2"/>
    <property type="match status" value="1"/>
</dbReference>
<feature type="domain" description="HTH araC/xylS-type" evidence="5">
    <location>
        <begin position="623"/>
        <end position="722"/>
    </location>
</feature>
<accession>A0ABN5A5G9</accession>
<protein>
    <recommendedName>
        <fullName evidence="5">HTH araC/xylS-type domain-containing protein</fullName>
    </recommendedName>
</protein>
<dbReference type="Gene3D" id="1.10.10.60">
    <property type="entry name" value="Homeodomain-like"/>
    <property type="match status" value="2"/>
</dbReference>
<dbReference type="InterPro" id="IPR009057">
    <property type="entry name" value="Homeodomain-like_sf"/>
</dbReference>
<name>A0ABN5A5G9_9FIRM</name>
<dbReference type="SUPFAM" id="SSF46689">
    <property type="entry name" value="Homeodomain-like"/>
    <property type="match status" value="2"/>
</dbReference>
<sequence>MTFPYEMGIMKYKNQRHNILQGGIKLLPRSLRRYLLMYSTVLLLPMAILTYFCSSQLINQFREVTYENERAVYQSEVVAIEHRLSQMQDISFQLANKPYVLPYHISSDLDSQINMIEMLRYSLSVGDAYKDIFLLDPSGNIYTSRGTYNLDTFSGVGNLEELADAINSDQIASAGIRRIDADDENMLCFASSYPYGFVYSGGALVFQVDKRAFFSRLEMPCAVLYDGQLIAMNGDVSEGVESYLENGDTSAFNLILNSDRVQILAYQDESVSFQRFYNVQTKFMILSVALAVLSLLLITFFSYRSYQPMKKLKTAMLRLGVGESEQGEIDVSIATMEQLSRQSREMGLRLAAEQYIVREMWLSKLVNRQYSDVEIDVIVESLKEHGVMLESNLYAVCVFRCARPLPKEMYPDTEGSVLRWHFFHDSDNRLIGLICGESLARILVEEAVAQVMRQFSLQEREVECFIGSVCDRVEDINLSYIQALSIVRYGSLKNGKVSFYNGPMRAGPAFSYPQDELNRLSVVLSGKDIPAAVILLSSISARVSGEGFGFSFSKTIAYAVVNALIKGLVADEGDIGERVPQYLFLLEQAYCKDDVIRLFQQISSDLEKRGVLPSKEKGSDRMQKCLSYIDAHYTDTNFYVGQAAEFCGLSPNNFSQQFKHQFGISPVKYLTSIRIERAKKLLVETQLPVNEIAAQSGFSDISSFQRNFKNSVSATPTQYRAAHIKEK</sequence>
<evidence type="ECO:0000256" key="1">
    <source>
        <dbReference type="ARBA" id="ARBA00023015"/>
    </source>
</evidence>
<keyword evidence="4" id="KW-0472">Membrane</keyword>
<keyword evidence="4" id="KW-1133">Transmembrane helix</keyword>
<dbReference type="InterPro" id="IPR018060">
    <property type="entry name" value="HTH_AraC"/>
</dbReference>
<organism evidence="6 7">
    <name type="scientific">Acutalibacter muris</name>
    <dbReference type="NCBI Taxonomy" id="1796620"/>
    <lineage>
        <taxon>Bacteria</taxon>
        <taxon>Bacillati</taxon>
        <taxon>Bacillota</taxon>
        <taxon>Clostridia</taxon>
        <taxon>Eubacteriales</taxon>
        <taxon>Acutalibacteraceae</taxon>
        <taxon>Acutalibacter</taxon>
    </lineage>
</organism>
<evidence type="ECO:0000259" key="5">
    <source>
        <dbReference type="PROSITE" id="PS01124"/>
    </source>
</evidence>
<evidence type="ECO:0000256" key="4">
    <source>
        <dbReference type="SAM" id="Phobius"/>
    </source>
</evidence>
<dbReference type="InterPro" id="IPR018062">
    <property type="entry name" value="HTH_AraC-typ_CS"/>
</dbReference>
<dbReference type="Proteomes" id="UP000196710">
    <property type="component" value="Chromosome"/>
</dbReference>
<reference evidence="7" key="1">
    <citation type="submission" date="2017-05" db="EMBL/GenBank/DDBJ databases">
        <title>Improved OligoMM genomes.</title>
        <authorList>
            <person name="Garzetti D."/>
        </authorList>
    </citation>
    <scope>NUCLEOTIDE SEQUENCE [LARGE SCALE GENOMIC DNA]</scope>
    <source>
        <strain evidence="7">KB18</strain>
    </source>
</reference>
<dbReference type="SMART" id="SM00342">
    <property type="entry name" value="HTH_ARAC"/>
    <property type="match status" value="1"/>
</dbReference>
<feature type="transmembrane region" description="Helical" evidence="4">
    <location>
        <begin position="283"/>
        <end position="303"/>
    </location>
</feature>
<gene>
    <name evidence="6" type="ORF">ADH66_09755</name>
</gene>